<evidence type="ECO:0000256" key="2">
    <source>
        <dbReference type="ARBA" id="ARBA00022741"/>
    </source>
</evidence>
<evidence type="ECO:0000256" key="5">
    <source>
        <dbReference type="PROSITE-ProRule" id="PRU00339"/>
    </source>
</evidence>
<evidence type="ECO:0000313" key="9">
    <source>
        <dbReference type="EMBL" id="MFC3155733.1"/>
    </source>
</evidence>
<dbReference type="PROSITE" id="PS50005">
    <property type="entry name" value="TPR"/>
    <property type="match status" value="2"/>
</dbReference>
<proteinExistence type="predicted"/>
<keyword evidence="4 6" id="KW-0067">ATP-binding</keyword>
<dbReference type="PANTHER" id="PTHR43289:SF34">
    <property type="entry name" value="SERINE_THREONINE-PROTEIN KINASE YBDM-RELATED"/>
    <property type="match status" value="1"/>
</dbReference>
<accession>A0ABV7HPB2</accession>
<dbReference type="RefSeq" id="WP_382416606.1">
    <property type="nucleotide sequence ID" value="NZ_AP031500.1"/>
</dbReference>
<dbReference type="SMART" id="SM00028">
    <property type="entry name" value="TPR"/>
    <property type="match status" value="3"/>
</dbReference>
<dbReference type="SMART" id="SM00220">
    <property type="entry name" value="S_TKc"/>
    <property type="match status" value="1"/>
</dbReference>
<keyword evidence="10" id="KW-1185">Reference proteome</keyword>
<protein>
    <submittedName>
        <fullName evidence="9">Protein kinase</fullName>
    </submittedName>
</protein>
<keyword evidence="3 9" id="KW-0418">Kinase</keyword>
<dbReference type="PROSITE" id="PS00107">
    <property type="entry name" value="PROTEIN_KINASE_ATP"/>
    <property type="match status" value="1"/>
</dbReference>
<dbReference type="Pfam" id="PF00069">
    <property type="entry name" value="Pkinase"/>
    <property type="match status" value="1"/>
</dbReference>
<evidence type="ECO:0000259" key="8">
    <source>
        <dbReference type="PROSITE" id="PS50011"/>
    </source>
</evidence>
<sequence length="868" mass="96156">MSTYPLHNDTVIASRYRIQRIIGQGGMGQVYLAHDEQLERLVAIKRLRDNHANADSLERFQREAKFLAKLNHPCIVQIYDFIEEPGGCSLVMEYIEGVNLAHKLREECPSTSSRLQWLHEIAAGLACAHTAGILHRDLKPENIIVNQAGHAKLTDFGIARELSKETELTQAVIGSYAFMSPEQIMGDSLDFRSDLFSFGIVAYYILFNAHPFGVTNNALKLLQDITHTPLNVVNLEANGLPPQLVQLLSGLLAKQRELRPQNSQQVSDTLNGIYQWDLSSNDSANWTRVTAPLEADVGSTLELPQNFHAQLLPAPTEKKSQRQWFALAIVCLLLVGGAAMAYFSWFGAPAQPVAVLPPQISAAENFDSNEQRMIAGAVYQAASEGALSVPSVELIPRFEVDGFAGSPYELLTAVAARELITSDVYCELTWCDITLSRLTRAAQGTRLRVVSSLTYRTLNERYSVLAESVYRHLHQLYDYTGDSAIRLPDEQDYKVFVDQYQAYGINGANTSQLSLLEALKPDAQAWSSVQTLYREIALDLYHDTGEADYLTRLQRFLPAERHVQTESQMLNQFALARARRDYDSARVLIPELEALGASPLKIAELNGLLALSEGEYKTAVNYFGDGVQLRSSVQNHFRLSMAYWLSGDVKAAWVHIEKAYALNPSDHKTNSFRGVIALWEGRLPEAREALEQVLEHERSAIVLNNLGLVYMLEQQYPKAQSLFQEALVRAPDDPQTLLNVADTALLMGDAGAQEQYRQLIKATESATDAFSLRARSQALAQLGQSRAAVQAYQQMRELDPNSGDTHYAGALVYTLAGERISAQLSAREALNSGMGAVWFSMPWFQSLCGEGVFTQAGGSAATDCPAAQ</sequence>
<keyword evidence="1" id="KW-0808">Transferase</keyword>
<reference evidence="10" key="1">
    <citation type="journal article" date="2019" name="Int. J. Syst. Evol. Microbiol.">
        <title>The Global Catalogue of Microorganisms (GCM) 10K type strain sequencing project: providing services to taxonomists for standard genome sequencing and annotation.</title>
        <authorList>
            <consortium name="The Broad Institute Genomics Platform"/>
            <consortium name="The Broad Institute Genome Sequencing Center for Infectious Disease"/>
            <person name="Wu L."/>
            <person name="Ma J."/>
        </authorList>
    </citation>
    <scope>NUCLEOTIDE SEQUENCE [LARGE SCALE GENOMIC DNA]</scope>
    <source>
        <strain evidence="10">KCTC 52141</strain>
    </source>
</reference>
<dbReference type="Gene3D" id="1.25.40.10">
    <property type="entry name" value="Tetratricopeptide repeat domain"/>
    <property type="match status" value="1"/>
</dbReference>
<dbReference type="GO" id="GO:0016301">
    <property type="term" value="F:kinase activity"/>
    <property type="evidence" value="ECO:0007669"/>
    <property type="project" value="UniProtKB-KW"/>
</dbReference>
<dbReference type="SUPFAM" id="SSF48452">
    <property type="entry name" value="TPR-like"/>
    <property type="match status" value="1"/>
</dbReference>
<feature type="repeat" description="TPR" evidence="5">
    <location>
        <begin position="769"/>
        <end position="802"/>
    </location>
</feature>
<feature type="repeat" description="TPR" evidence="5">
    <location>
        <begin position="700"/>
        <end position="733"/>
    </location>
</feature>
<dbReference type="PROSITE" id="PS50011">
    <property type="entry name" value="PROTEIN_KINASE_DOM"/>
    <property type="match status" value="1"/>
</dbReference>
<dbReference type="InterPro" id="IPR019734">
    <property type="entry name" value="TPR_rpt"/>
</dbReference>
<dbReference type="Gene3D" id="1.10.510.10">
    <property type="entry name" value="Transferase(Phosphotransferase) domain 1"/>
    <property type="match status" value="1"/>
</dbReference>
<evidence type="ECO:0000256" key="3">
    <source>
        <dbReference type="ARBA" id="ARBA00022777"/>
    </source>
</evidence>
<evidence type="ECO:0000256" key="4">
    <source>
        <dbReference type="ARBA" id="ARBA00022840"/>
    </source>
</evidence>
<name>A0ABV7HPB2_9GAMM</name>
<keyword evidence="5" id="KW-0802">TPR repeat</keyword>
<dbReference type="InterPro" id="IPR011990">
    <property type="entry name" value="TPR-like_helical_dom_sf"/>
</dbReference>
<gene>
    <name evidence="9" type="ORF">ACFOEB_11025</name>
</gene>
<dbReference type="SUPFAM" id="SSF56112">
    <property type="entry name" value="Protein kinase-like (PK-like)"/>
    <property type="match status" value="1"/>
</dbReference>
<keyword evidence="7" id="KW-0472">Membrane</keyword>
<feature type="domain" description="Protein kinase" evidence="8">
    <location>
        <begin position="16"/>
        <end position="274"/>
    </location>
</feature>
<evidence type="ECO:0000313" key="10">
    <source>
        <dbReference type="Proteomes" id="UP001595548"/>
    </source>
</evidence>
<dbReference type="InterPro" id="IPR017441">
    <property type="entry name" value="Protein_kinase_ATP_BS"/>
</dbReference>
<dbReference type="InterPro" id="IPR008271">
    <property type="entry name" value="Ser/Thr_kinase_AS"/>
</dbReference>
<dbReference type="Proteomes" id="UP001595548">
    <property type="component" value="Unassembled WGS sequence"/>
</dbReference>
<dbReference type="EMBL" id="JBHRTL010000006">
    <property type="protein sequence ID" value="MFC3155733.1"/>
    <property type="molecule type" value="Genomic_DNA"/>
</dbReference>
<keyword evidence="7" id="KW-1133">Transmembrane helix</keyword>
<evidence type="ECO:0000256" key="6">
    <source>
        <dbReference type="PROSITE-ProRule" id="PRU10141"/>
    </source>
</evidence>
<dbReference type="Gene3D" id="3.30.200.20">
    <property type="entry name" value="Phosphorylase Kinase, domain 1"/>
    <property type="match status" value="1"/>
</dbReference>
<evidence type="ECO:0000256" key="1">
    <source>
        <dbReference type="ARBA" id="ARBA00022679"/>
    </source>
</evidence>
<keyword evidence="7" id="KW-0812">Transmembrane</keyword>
<dbReference type="InterPro" id="IPR011009">
    <property type="entry name" value="Kinase-like_dom_sf"/>
</dbReference>
<dbReference type="InterPro" id="IPR000719">
    <property type="entry name" value="Prot_kinase_dom"/>
</dbReference>
<dbReference type="CDD" id="cd14014">
    <property type="entry name" value="STKc_PknB_like"/>
    <property type="match status" value="1"/>
</dbReference>
<keyword evidence="2 6" id="KW-0547">Nucleotide-binding</keyword>
<comment type="caution">
    <text evidence="9">The sequence shown here is derived from an EMBL/GenBank/DDBJ whole genome shotgun (WGS) entry which is preliminary data.</text>
</comment>
<dbReference type="Pfam" id="PF13432">
    <property type="entry name" value="TPR_16"/>
    <property type="match status" value="1"/>
</dbReference>
<dbReference type="PANTHER" id="PTHR43289">
    <property type="entry name" value="MITOGEN-ACTIVATED PROTEIN KINASE KINASE KINASE 20-RELATED"/>
    <property type="match status" value="1"/>
</dbReference>
<feature type="binding site" evidence="6">
    <location>
        <position position="45"/>
    </location>
    <ligand>
        <name>ATP</name>
        <dbReference type="ChEBI" id="CHEBI:30616"/>
    </ligand>
</feature>
<dbReference type="PROSITE" id="PS00108">
    <property type="entry name" value="PROTEIN_KINASE_ST"/>
    <property type="match status" value="1"/>
</dbReference>
<organism evidence="9 10">
    <name type="scientific">Gilvimarinus japonicus</name>
    <dbReference type="NCBI Taxonomy" id="1796469"/>
    <lineage>
        <taxon>Bacteria</taxon>
        <taxon>Pseudomonadati</taxon>
        <taxon>Pseudomonadota</taxon>
        <taxon>Gammaproteobacteria</taxon>
        <taxon>Cellvibrionales</taxon>
        <taxon>Cellvibrionaceae</taxon>
        <taxon>Gilvimarinus</taxon>
    </lineage>
</organism>
<evidence type="ECO:0000256" key="7">
    <source>
        <dbReference type="SAM" id="Phobius"/>
    </source>
</evidence>
<feature type="transmembrane region" description="Helical" evidence="7">
    <location>
        <begin position="324"/>
        <end position="345"/>
    </location>
</feature>